<feature type="transmembrane region" description="Helical" evidence="10">
    <location>
        <begin position="413"/>
        <end position="433"/>
    </location>
</feature>
<organism evidence="12 13">
    <name type="scientific">Heterostelium pallidum (strain ATCC 26659 / Pp 5 / PN500)</name>
    <name type="common">Cellular slime mold</name>
    <name type="synonym">Polysphondylium pallidum</name>
    <dbReference type="NCBI Taxonomy" id="670386"/>
    <lineage>
        <taxon>Eukaryota</taxon>
        <taxon>Amoebozoa</taxon>
        <taxon>Evosea</taxon>
        <taxon>Eumycetozoa</taxon>
        <taxon>Dictyostelia</taxon>
        <taxon>Acytosteliales</taxon>
        <taxon>Acytosteliaceae</taxon>
        <taxon>Heterostelium</taxon>
    </lineage>
</organism>
<keyword evidence="5 12" id="KW-0762">Sugar transport</keyword>
<dbReference type="Proteomes" id="UP000001396">
    <property type="component" value="Unassembled WGS sequence"/>
</dbReference>
<dbReference type="GeneID" id="31365568"/>
<dbReference type="PANTHER" id="PTHR48020">
    <property type="entry name" value="PROTON MYO-INOSITOL COTRANSPORTER"/>
    <property type="match status" value="1"/>
</dbReference>
<dbReference type="PROSITE" id="PS00217">
    <property type="entry name" value="SUGAR_TRANSPORT_2"/>
    <property type="match status" value="1"/>
</dbReference>
<dbReference type="RefSeq" id="XP_020428464.1">
    <property type="nucleotide sequence ID" value="XM_020580879.1"/>
</dbReference>
<feature type="transmembrane region" description="Helical" evidence="10">
    <location>
        <begin position="192"/>
        <end position="215"/>
    </location>
</feature>
<dbReference type="AlphaFoldDB" id="D3BQB2"/>
<dbReference type="PRINTS" id="PR00171">
    <property type="entry name" value="SUGRTRNSPORT"/>
</dbReference>
<dbReference type="PROSITE" id="PS00216">
    <property type="entry name" value="SUGAR_TRANSPORT_1"/>
    <property type="match status" value="1"/>
</dbReference>
<evidence type="ECO:0000256" key="7">
    <source>
        <dbReference type="ARBA" id="ARBA00022989"/>
    </source>
</evidence>
<feature type="transmembrane region" description="Helical" evidence="10">
    <location>
        <begin position="376"/>
        <end position="401"/>
    </location>
</feature>
<feature type="transmembrane region" description="Helical" evidence="10">
    <location>
        <begin position="131"/>
        <end position="153"/>
    </location>
</feature>
<evidence type="ECO:0000256" key="3">
    <source>
        <dbReference type="ARBA" id="ARBA00022448"/>
    </source>
</evidence>
<keyword evidence="13" id="KW-1185">Reference proteome</keyword>
<sequence length="500" mass="56120">MTLDHDTEKIDSYNQLQSSGYSERITKESHLRYIFRLYFNVFVAVLSTFYYGFATGVLAPTFIKIYEDYHYSKQIQSLFVSVLLIGGMVGSFSSSFFMDKLGRRNTLIYNNILIFIGVLLSSFSYNLPFFYFSRFISGFSAGVGSAVVPVYIAEIAPPEKRGSLGVVRQISVTSGVISSSLAAFGLNRIHNGWRYTFGISAATGVIQLILCFWFFESPRWLLSKNKTKEAILVISKLNAEKSSEEIQSLIQKIQNDLSTQKENESWQQLFKLKYWRVFLIGFSLCSFQQFVGINSLVYYSADILMKSGFDHSMAVLLSALIGIPQIIMLLISLWAIDRFGRKPLLYIGLSGMIVGAVVLGYTFWNDGSDKSRTLSIVAVVSMILFKISFSLCLGSIPFIIASEIYPNKIRGKAMSIATLGTWLANILANVLYLPLVEALGHSGLYWFYSGSCLLCLLFVAIFVPETKGIPIEELYKMLIKENESPTKIITSSPQKNNDKV</sequence>
<dbReference type="STRING" id="670386.D3BQB2"/>
<keyword evidence="6 10" id="KW-0812">Transmembrane</keyword>
<reference evidence="12 13" key="1">
    <citation type="journal article" date="2011" name="Genome Res.">
        <title>Phylogeny-wide analysis of social amoeba genomes highlights ancient origins for complex intercellular communication.</title>
        <authorList>
            <person name="Heidel A.J."/>
            <person name="Lawal H.M."/>
            <person name="Felder M."/>
            <person name="Schilde C."/>
            <person name="Helps N.R."/>
            <person name="Tunggal B."/>
            <person name="Rivero F."/>
            <person name="John U."/>
            <person name="Schleicher M."/>
            <person name="Eichinger L."/>
            <person name="Platzer M."/>
            <person name="Noegel A.A."/>
            <person name="Schaap P."/>
            <person name="Gloeckner G."/>
        </authorList>
    </citation>
    <scope>NUCLEOTIDE SEQUENCE [LARGE SCALE GENOMIC DNA]</scope>
    <source>
        <strain evidence="13">ATCC 26659 / Pp 5 / PN500</strain>
    </source>
</reference>
<evidence type="ECO:0000313" key="13">
    <source>
        <dbReference type="Proteomes" id="UP000001396"/>
    </source>
</evidence>
<feature type="transmembrane region" description="Helical" evidence="10">
    <location>
        <begin position="107"/>
        <end position="125"/>
    </location>
</feature>
<keyword evidence="7 10" id="KW-1133">Transmembrane helix</keyword>
<keyword evidence="4" id="KW-1003">Cell membrane</keyword>
<dbReference type="InterPro" id="IPR005829">
    <property type="entry name" value="Sugar_transporter_CS"/>
</dbReference>
<feature type="domain" description="Major facilitator superfamily (MFS) profile" evidence="11">
    <location>
        <begin position="40"/>
        <end position="467"/>
    </location>
</feature>
<evidence type="ECO:0000256" key="4">
    <source>
        <dbReference type="ARBA" id="ARBA00022475"/>
    </source>
</evidence>
<evidence type="ECO:0000256" key="6">
    <source>
        <dbReference type="ARBA" id="ARBA00022692"/>
    </source>
</evidence>
<evidence type="ECO:0000259" key="11">
    <source>
        <dbReference type="PROSITE" id="PS50850"/>
    </source>
</evidence>
<dbReference type="InterPro" id="IPR036259">
    <property type="entry name" value="MFS_trans_sf"/>
</dbReference>
<keyword evidence="8 10" id="KW-0472">Membrane</keyword>
<dbReference type="GO" id="GO:0022857">
    <property type="term" value="F:transmembrane transporter activity"/>
    <property type="evidence" value="ECO:0007669"/>
    <property type="project" value="InterPro"/>
</dbReference>
<dbReference type="Pfam" id="PF00083">
    <property type="entry name" value="Sugar_tr"/>
    <property type="match status" value="1"/>
</dbReference>
<comment type="subcellular location">
    <subcellularLocation>
        <location evidence="1">Cell membrane</location>
        <topology evidence="1">Multi-pass membrane protein</topology>
    </subcellularLocation>
</comment>
<feature type="transmembrane region" description="Helical" evidence="10">
    <location>
        <begin position="313"/>
        <end position="336"/>
    </location>
</feature>
<feature type="transmembrane region" description="Helical" evidence="10">
    <location>
        <begin position="343"/>
        <end position="364"/>
    </location>
</feature>
<evidence type="ECO:0000256" key="1">
    <source>
        <dbReference type="ARBA" id="ARBA00004651"/>
    </source>
</evidence>
<feature type="transmembrane region" description="Helical" evidence="10">
    <location>
        <begin position="277"/>
        <end position="301"/>
    </location>
</feature>
<evidence type="ECO:0000256" key="10">
    <source>
        <dbReference type="SAM" id="Phobius"/>
    </source>
</evidence>
<dbReference type="InterPro" id="IPR005828">
    <property type="entry name" value="MFS_sugar_transport-like"/>
</dbReference>
<dbReference type="PANTHER" id="PTHR48020:SF12">
    <property type="entry name" value="PROTON MYO-INOSITOL COTRANSPORTER"/>
    <property type="match status" value="1"/>
</dbReference>
<keyword evidence="3 9" id="KW-0813">Transport</keyword>
<name>D3BQB2_HETP5</name>
<accession>D3BQB2</accession>
<feature type="transmembrane region" description="Helical" evidence="10">
    <location>
        <begin position="165"/>
        <end position="186"/>
    </location>
</feature>
<dbReference type="NCBIfam" id="TIGR00879">
    <property type="entry name" value="SP"/>
    <property type="match status" value="1"/>
</dbReference>
<dbReference type="EMBL" id="ADBJ01000047">
    <property type="protein sequence ID" value="EFA76332.1"/>
    <property type="molecule type" value="Genomic_DNA"/>
</dbReference>
<dbReference type="PROSITE" id="PS50850">
    <property type="entry name" value="MFS"/>
    <property type="match status" value="1"/>
</dbReference>
<evidence type="ECO:0000256" key="2">
    <source>
        <dbReference type="ARBA" id="ARBA00010992"/>
    </source>
</evidence>
<comment type="similarity">
    <text evidence="2 9">Belongs to the major facilitator superfamily. Sugar transporter (TC 2.A.1.1) family.</text>
</comment>
<dbReference type="InterPro" id="IPR003663">
    <property type="entry name" value="Sugar/inositol_transpt"/>
</dbReference>
<evidence type="ECO:0000313" key="12">
    <source>
        <dbReference type="EMBL" id="EFA76332.1"/>
    </source>
</evidence>
<evidence type="ECO:0000256" key="9">
    <source>
        <dbReference type="RuleBase" id="RU003346"/>
    </source>
</evidence>
<comment type="caution">
    <text evidence="12">The sequence shown here is derived from an EMBL/GenBank/DDBJ whole genome shotgun (WGS) entry which is preliminary data.</text>
</comment>
<dbReference type="SUPFAM" id="SSF103473">
    <property type="entry name" value="MFS general substrate transporter"/>
    <property type="match status" value="1"/>
</dbReference>
<gene>
    <name evidence="12" type="ORF">PPL_10097</name>
</gene>
<dbReference type="FunFam" id="1.20.1250.20:FF:000218">
    <property type="entry name" value="facilitated trehalose transporter Tret1"/>
    <property type="match status" value="1"/>
</dbReference>
<dbReference type="InterPro" id="IPR050814">
    <property type="entry name" value="Myo-inositol_Transporter"/>
</dbReference>
<feature type="transmembrane region" description="Helical" evidence="10">
    <location>
        <begin position="37"/>
        <end position="63"/>
    </location>
</feature>
<dbReference type="Gene3D" id="1.20.1250.20">
    <property type="entry name" value="MFS general substrate transporter like domains"/>
    <property type="match status" value="1"/>
</dbReference>
<dbReference type="OMA" id="TGSHMES"/>
<evidence type="ECO:0000256" key="5">
    <source>
        <dbReference type="ARBA" id="ARBA00022597"/>
    </source>
</evidence>
<dbReference type="InterPro" id="IPR020846">
    <property type="entry name" value="MFS_dom"/>
</dbReference>
<dbReference type="GO" id="GO:0005886">
    <property type="term" value="C:plasma membrane"/>
    <property type="evidence" value="ECO:0007669"/>
    <property type="project" value="UniProtKB-SubCell"/>
</dbReference>
<protein>
    <submittedName>
        <fullName evidence="12">Sugar transporter family protein</fullName>
    </submittedName>
</protein>
<feature type="transmembrane region" description="Helical" evidence="10">
    <location>
        <begin position="445"/>
        <end position="463"/>
    </location>
</feature>
<dbReference type="InParanoid" id="D3BQB2"/>
<proteinExistence type="inferred from homology"/>
<evidence type="ECO:0000256" key="8">
    <source>
        <dbReference type="ARBA" id="ARBA00023136"/>
    </source>
</evidence>
<feature type="transmembrane region" description="Helical" evidence="10">
    <location>
        <begin position="75"/>
        <end position="98"/>
    </location>
</feature>